<sequence length="287" mass="31659">MTNATAPSRSTERLLATCWTSAGSAAPDHADIRSQVELQHRIEFVASAGFQGFGIHAVDLMDSIRRHGVSHVRSLLDGHGIVDVEVEGIDAWWMDEPRNNYEARSILDAAGAIGARHIKLNPDHQNRAWDSELWAARLAAFADLAGDVQARVGLEFLPWSNIHNLRSGVHLVKAACHPNAGLVIDVWHMERSRSSTLELLELPLSLISGVELNDAAAQPLGDLYSDTINDRRYCGDGDFDLKSFIDAIRTTGWRGPWGVEILSHEHRHAEVSVALTRAYQTARRSLA</sequence>
<dbReference type="PANTHER" id="PTHR12110:SF48">
    <property type="entry name" value="BLL3656 PROTEIN"/>
    <property type="match status" value="1"/>
</dbReference>
<evidence type="ECO:0000256" key="1">
    <source>
        <dbReference type="ARBA" id="ARBA00023277"/>
    </source>
</evidence>
<keyword evidence="1" id="KW-0119">Carbohydrate metabolism</keyword>
<protein>
    <submittedName>
        <fullName evidence="3">Sugar phosphate isomerase/epimerase</fullName>
    </submittedName>
</protein>
<comment type="caution">
    <text evidence="3">The sequence shown here is derived from an EMBL/GenBank/DDBJ whole genome shotgun (WGS) entry which is preliminary data.</text>
</comment>
<dbReference type="InterPro" id="IPR013022">
    <property type="entry name" value="Xyl_isomerase-like_TIM-brl"/>
</dbReference>
<dbReference type="AlphaFoldDB" id="A0A561DVM8"/>
<reference evidence="3 4" key="1">
    <citation type="submission" date="2019-06" db="EMBL/GenBank/DDBJ databases">
        <title>Sequencing the genomes of 1000 actinobacteria strains.</title>
        <authorList>
            <person name="Klenk H.-P."/>
        </authorList>
    </citation>
    <scope>NUCLEOTIDE SEQUENCE [LARGE SCALE GENOMIC DNA]</scope>
    <source>
        <strain evidence="3 4">DSM 19560</strain>
    </source>
</reference>
<dbReference type="OrthoDB" id="9780241at2"/>
<dbReference type="EMBL" id="VIVQ01000005">
    <property type="protein sequence ID" value="TWE07412.1"/>
    <property type="molecule type" value="Genomic_DNA"/>
</dbReference>
<evidence type="ECO:0000313" key="4">
    <source>
        <dbReference type="Proteomes" id="UP000318297"/>
    </source>
</evidence>
<evidence type="ECO:0000259" key="2">
    <source>
        <dbReference type="Pfam" id="PF01261"/>
    </source>
</evidence>
<dbReference type="SUPFAM" id="SSF51658">
    <property type="entry name" value="Xylose isomerase-like"/>
    <property type="match status" value="1"/>
</dbReference>
<dbReference type="GO" id="GO:0016853">
    <property type="term" value="F:isomerase activity"/>
    <property type="evidence" value="ECO:0007669"/>
    <property type="project" value="UniProtKB-KW"/>
</dbReference>
<keyword evidence="3" id="KW-0413">Isomerase</keyword>
<feature type="domain" description="Xylose isomerase-like TIM barrel" evidence="2">
    <location>
        <begin position="43"/>
        <end position="269"/>
    </location>
</feature>
<dbReference type="InterPro" id="IPR036237">
    <property type="entry name" value="Xyl_isomerase-like_sf"/>
</dbReference>
<dbReference type="Proteomes" id="UP000318297">
    <property type="component" value="Unassembled WGS sequence"/>
</dbReference>
<accession>A0A561DVM8</accession>
<keyword evidence="4" id="KW-1185">Reference proteome</keyword>
<dbReference type="PANTHER" id="PTHR12110">
    <property type="entry name" value="HYDROXYPYRUVATE ISOMERASE"/>
    <property type="match status" value="1"/>
</dbReference>
<dbReference type="InterPro" id="IPR050312">
    <property type="entry name" value="IolE/XylAMocC-like"/>
</dbReference>
<evidence type="ECO:0000313" key="3">
    <source>
        <dbReference type="EMBL" id="TWE07412.1"/>
    </source>
</evidence>
<dbReference type="Gene3D" id="3.20.20.150">
    <property type="entry name" value="Divalent-metal-dependent TIM barrel enzymes"/>
    <property type="match status" value="1"/>
</dbReference>
<dbReference type="Pfam" id="PF01261">
    <property type="entry name" value="AP_endonuc_2"/>
    <property type="match status" value="1"/>
</dbReference>
<dbReference type="RefSeq" id="WP_145230679.1">
    <property type="nucleotide sequence ID" value="NZ_VIVQ01000005.1"/>
</dbReference>
<organism evidence="3 4">
    <name type="scientific">Rudaeicoccus suwonensis</name>
    <dbReference type="NCBI Taxonomy" id="657409"/>
    <lineage>
        <taxon>Bacteria</taxon>
        <taxon>Bacillati</taxon>
        <taxon>Actinomycetota</taxon>
        <taxon>Actinomycetes</taxon>
        <taxon>Micrococcales</taxon>
        <taxon>Dermacoccaceae</taxon>
        <taxon>Rudaeicoccus</taxon>
    </lineage>
</organism>
<proteinExistence type="predicted"/>
<gene>
    <name evidence="3" type="ORF">BKA23_3428</name>
</gene>
<name>A0A561DVM8_9MICO</name>